<dbReference type="InterPro" id="IPR036411">
    <property type="entry name" value="TorD-like_sf"/>
</dbReference>
<dbReference type="Proteomes" id="UP000184390">
    <property type="component" value="Unassembled WGS sequence"/>
</dbReference>
<dbReference type="PANTHER" id="PTHR34227">
    <property type="entry name" value="CHAPERONE PROTEIN YCDY"/>
    <property type="match status" value="1"/>
</dbReference>
<dbReference type="Pfam" id="PF02613">
    <property type="entry name" value="Nitrate_red_del"/>
    <property type="match status" value="1"/>
</dbReference>
<accession>A0ABY1IC89</accession>
<gene>
    <name evidence="2" type="ORF">SAMN05216246_10789</name>
</gene>
<dbReference type="EMBL" id="FQYL01000007">
    <property type="protein sequence ID" value="SHI93375.1"/>
    <property type="molecule type" value="Genomic_DNA"/>
</dbReference>
<comment type="caution">
    <text evidence="2">The sequence shown here is derived from an EMBL/GenBank/DDBJ whole genome shotgun (WGS) entry which is preliminary data.</text>
</comment>
<dbReference type="InterPro" id="IPR050289">
    <property type="entry name" value="TorD/DmsD_chaperones"/>
</dbReference>
<dbReference type="Gene3D" id="1.10.3480.10">
    <property type="entry name" value="TorD-like"/>
    <property type="match status" value="1"/>
</dbReference>
<evidence type="ECO:0000313" key="2">
    <source>
        <dbReference type="EMBL" id="SHI93375.1"/>
    </source>
</evidence>
<dbReference type="SUPFAM" id="SSF89155">
    <property type="entry name" value="TorD-like"/>
    <property type="match status" value="1"/>
</dbReference>
<organism evidence="2 3">
    <name type="scientific">Actinomyces denticolens</name>
    <dbReference type="NCBI Taxonomy" id="52767"/>
    <lineage>
        <taxon>Bacteria</taxon>
        <taxon>Bacillati</taxon>
        <taxon>Actinomycetota</taxon>
        <taxon>Actinomycetes</taxon>
        <taxon>Actinomycetales</taxon>
        <taxon>Actinomycetaceae</taxon>
        <taxon>Actinomyces</taxon>
    </lineage>
</organism>
<reference evidence="2 3" key="1">
    <citation type="submission" date="2016-11" db="EMBL/GenBank/DDBJ databases">
        <authorList>
            <person name="Varghese N."/>
            <person name="Submissions S."/>
        </authorList>
    </citation>
    <scope>NUCLEOTIDE SEQUENCE [LARGE SCALE GENOMIC DNA]</scope>
    <source>
        <strain evidence="2 3">PA</strain>
    </source>
</reference>
<name>A0ABY1IC89_9ACTO</name>
<keyword evidence="1" id="KW-0143">Chaperone</keyword>
<sequence length="257" mass="27141">MTPDDARSVAGSQQGWKGAGRRALSIDDLDALAAALGALGRLHLAPASAEERADVVPLLEEWPLDALPVSEETAELARRAKALLAASLADGETQEATAGDQDALYGISRGAIVPPFESVHRGEEGLVFDTHTLQVRQEFRAAGLRAPHLGREPDDHLGLELEFVARCCAAAADSLGGGEAGAAGIQVERARDFSVEHLLVWAPSMLQEAAAHARTNWMRGLCSLTLAALATWVEAAGIEAPAGQPARVRIARRRGWA</sequence>
<dbReference type="RefSeq" id="WP_073453023.1">
    <property type="nucleotide sequence ID" value="NZ_FQYL01000007.1"/>
</dbReference>
<dbReference type="PANTHER" id="PTHR34227:SF1">
    <property type="entry name" value="DIMETHYL SULFOXIDE REDUCTASE CHAPERONE-RELATED"/>
    <property type="match status" value="1"/>
</dbReference>
<keyword evidence="3" id="KW-1185">Reference proteome</keyword>
<protein>
    <submittedName>
        <fullName evidence="2">Chaperone TorD involved in molybdoenzyme TorA maturation</fullName>
    </submittedName>
</protein>
<evidence type="ECO:0000256" key="1">
    <source>
        <dbReference type="ARBA" id="ARBA00023186"/>
    </source>
</evidence>
<dbReference type="InterPro" id="IPR020945">
    <property type="entry name" value="DMSO/NO3_reduct_chaperone"/>
</dbReference>
<evidence type="ECO:0000313" key="3">
    <source>
        <dbReference type="Proteomes" id="UP000184390"/>
    </source>
</evidence>
<proteinExistence type="predicted"/>